<accession>X0ZP10</accession>
<name>X0ZP10_9ZZZZ</name>
<comment type="caution">
    <text evidence="1">The sequence shown here is derived from an EMBL/GenBank/DDBJ whole genome shotgun (WGS) entry which is preliminary data.</text>
</comment>
<dbReference type="AlphaFoldDB" id="X0ZP10"/>
<proteinExistence type="predicted"/>
<protein>
    <submittedName>
        <fullName evidence="1">Uncharacterized protein</fullName>
    </submittedName>
</protein>
<evidence type="ECO:0000313" key="1">
    <source>
        <dbReference type="EMBL" id="GAG71465.1"/>
    </source>
</evidence>
<organism evidence="1">
    <name type="scientific">marine sediment metagenome</name>
    <dbReference type="NCBI Taxonomy" id="412755"/>
    <lineage>
        <taxon>unclassified sequences</taxon>
        <taxon>metagenomes</taxon>
        <taxon>ecological metagenomes</taxon>
    </lineage>
</organism>
<dbReference type="EMBL" id="BART01003033">
    <property type="protein sequence ID" value="GAG71465.1"/>
    <property type="molecule type" value="Genomic_DNA"/>
</dbReference>
<reference evidence="1" key="1">
    <citation type="journal article" date="2014" name="Front. Microbiol.">
        <title>High frequency of phylogenetically diverse reductive dehalogenase-homologous genes in deep subseafloor sedimentary metagenomes.</title>
        <authorList>
            <person name="Kawai M."/>
            <person name="Futagami T."/>
            <person name="Toyoda A."/>
            <person name="Takaki Y."/>
            <person name="Nishi S."/>
            <person name="Hori S."/>
            <person name="Arai W."/>
            <person name="Tsubouchi T."/>
            <person name="Morono Y."/>
            <person name="Uchiyama I."/>
            <person name="Ito T."/>
            <person name="Fujiyama A."/>
            <person name="Inagaki F."/>
            <person name="Takami H."/>
        </authorList>
    </citation>
    <scope>NUCLEOTIDE SEQUENCE</scope>
    <source>
        <strain evidence="1">Expedition CK06-06</strain>
    </source>
</reference>
<sequence length="47" mass="5046">MKVESPITATTFLLSSSDNTLLKPIAFPILAPIHTQVSIEFNGGKNC</sequence>
<gene>
    <name evidence="1" type="ORF">S01H4_08714</name>
</gene>